<accession>A0ACC3T7C3</accession>
<dbReference type="Proteomes" id="UP001433508">
    <property type="component" value="Unassembled WGS sequence"/>
</dbReference>
<proteinExistence type="predicted"/>
<gene>
    <name evidence="1" type="ORF">V1525DRAFT_396884</name>
</gene>
<protein>
    <submittedName>
        <fullName evidence="1">Uncharacterized protein</fullName>
    </submittedName>
</protein>
<organism evidence="1 2">
    <name type="scientific">Lipomyces kononenkoae</name>
    <name type="common">Yeast</name>
    <dbReference type="NCBI Taxonomy" id="34357"/>
    <lineage>
        <taxon>Eukaryota</taxon>
        <taxon>Fungi</taxon>
        <taxon>Dikarya</taxon>
        <taxon>Ascomycota</taxon>
        <taxon>Saccharomycotina</taxon>
        <taxon>Lipomycetes</taxon>
        <taxon>Lipomycetales</taxon>
        <taxon>Lipomycetaceae</taxon>
        <taxon>Lipomyces</taxon>
    </lineage>
</organism>
<evidence type="ECO:0000313" key="2">
    <source>
        <dbReference type="Proteomes" id="UP001433508"/>
    </source>
</evidence>
<keyword evidence="2" id="KW-1185">Reference proteome</keyword>
<name>A0ACC3T7C3_LIPKO</name>
<dbReference type="EMBL" id="MU971343">
    <property type="protein sequence ID" value="KAK9239828.1"/>
    <property type="molecule type" value="Genomic_DNA"/>
</dbReference>
<comment type="caution">
    <text evidence="1">The sequence shown here is derived from an EMBL/GenBank/DDBJ whole genome shotgun (WGS) entry which is preliminary data.</text>
</comment>
<sequence length="399" mass="44115">MDADLTSTITSSLRPLTSEQVVGAVQVDAGDAHNIAARLPYECLLQVFSYLELENLGFCAQVCRSWNLAASEYHLWQDLDLSHVLPHRLRGSTKSSSLHCQVQRYSRKVVLQNPYYLSESDITALMLTLGHVTVCGEQYSLENDVPQESQLETLKIENYSRLDSCALSRSLSNDAMVTYNIHTLSFHGTHISSSVVRAICNSHSLRAKLTNFDLAFSSLESEAVYMIGDNLENLDRLSLSGNLAVCGTAVEYLLLRLGHVITDLDLRFIWGLESEWFVDYLTASTRGVKVLDIRGCEHFSKRNIRDMLAVSPNTKILNSVVLEDDTVEGYRQFVQLLASASIGDTADLPQSSAINIGKPRKSQQQVGAMMETIFGSYESSSSSASVASEDAADNFGILY</sequence>
<reference evidence="2" key="1">
    <citation type="journal article" date="2024" name="Front. Bioeng. Biotechnol.">
        <title>Genome-scale model development and genomic sequencing of the oleaginous clade Lipomyces.</title>
        <authorList>
            <person name="Czajka J.J."/>
            <person name="Han Y."/>
            <person name="Kim J."/>
            <person name="Mondo S.J."/>
            <person name="Hofstad B.A."/>
            <person name="Robles A."/>
            <person name="Haridas S."/>
            <person name="Riley R."/>
            <person name="LaButti K."/>
            <person name="Pangilinan J."/>
            <person name="Andreopoulos W."/>
            <person name="Lipzen A."/>
            <person name="Yan J."/>
            <person name="Wang M."/>
            <person name="Ng V."/>
            <person name="Grigoriev I.V."/>
            <person name="Spatafora J.W."/>
            <person name="Magnuson J.K."/>
            <person name="Baker S.E."/>
            <person name="Pomraning K.R."/>
        </authorList>
    </citation>
    <scope>NUCLEOTIDE SEQUENCE [LARGE SCALE GENOMIC DNA]</scope>
    <source>
        <strain evidence="2">CBS 7786</strain>
    </source>
</reference>
<evidence type="ECO:0000313" key="1">
    <source>
        <dbReference type="EMBL" id="KAK9239828.1"/>
    </source>
</evidence>